<reference evidence="2 3" key="2">
    <citation type="submission" date="2018-07" db="EMBL/GenBank/DDBJ databases">
        <title>Pontibacter sp. 2b14 genomic sequence and assembly.</title>
        <authorList>
            <person name="Du Z.-J."/>
        </authorList>
    </citation>
    <scope>NUCLEOTIDE SEQUENCE [LARGE SCALE GENOMIC DNA]</scope>
    <source>
        <strain evidence="2 3">2b14</strain>
    </source>
</reference>
<evidence type="ECO:0008006" key="4">
    <source>
        <dbReference type="Google" id="ProtNLM"/>
    </source>
</evidence>
<dbReference type="SUPFAM" id="SSF69318">
    <property type="entry name" value="Integrin alpha N-terminal domain"/>
    <property type="match status" value="1"/>
</dbReference>
<dbReference type="PROSITE" id="PS51257">
    <property type="entry name" value="PROKAR_LIPOPROTEIN"/>
    <property type="match status" value="1"/>
</dbReference>
<reference evidence="2 3" key="1">
    <citation type="submission" date="2018-06" db="EMBL/GenBank/DDBJ databases">
        <authorList>
            <person name="Liu Z.-W."/>
        </authorList>
    </citation>
    <scope>NUCLEOTIDE SEQUENCE [LARGE SCALE GENOMIC DNA]</scope>
    <source>
        <strain evidence="2 3">2b14</strain>
    </source>
</reference>
<protein>
    <recommendedName>
        <fullName evidence="4">Lipoprotein</fullName>
    </recommendedName>
</protein>
<name>A0A364RFV5_9BACT</name>
<dbReference type="Proteomes" id="UP000251692">
    <property type="component" value="Unassembled WGS sequence"/>
</dbReference>
<dbReference type="InterPro" id="IPR028994">
    <property type="entry name" value="Integrin_alpha_N"/>
</dbReference>
<evidence type="ECO:0000313" key="3">
    <source>
        <dbReference type="Proteomes" id="UP000251692"/>
    </source>
</evidence>
<dbReference type="PROSITE" id="PS50096">
    <property type="entry name" value="IQ"/>
    <property type="match status" value="1"/>
</dbReference>
<comment type="caution">
    <text evidence="2">The sequence shown here is derived from an EMBL/GenBank/DDBJ whole genome shotgun (WGS) entry which is preliminary data.</text>
</comment>
<keyword evidence="3" id="KW-1185">Reference proteome</keyword>
<dbReference type="RefSeq" id="WP_112305297.1">
    <property type="nucleotide sequence ID" value="NZ_QMDV01000002.1"/>
</dbReference>
<organism evidence="2 3">
    <name type="scientific">Pontibacter arcticus</name>
    <dbReference type="NCBI Taxonomy" id="2080288"/>
    <lineage>
        <taxon>Bacteria</taxon>
        <taxon>Pseudomonadati</taxon>
        <taxon>Bacteroidota</taxon>
        <taxon>Cytophagia</taxon>
        <taxon>Cytophagales</taxon>
        <taxon>Hymenobacteraceae</taxon>
        <taxon>Pontibacter</taxon>
    </lineage>
</organism>
<evidence type="ECO:0000256" key="1">
    <source>
        <dbReference type="SAM" id="MobiDB-lite"/>
    </source>
</evidence>
<dbReference type="OrthoDB" id="5348860at2"/>
<gene>
    <name evidence="2" type="ORF">DP923_07930</name>
</gene>
<evidence type="ECO:0000313" key="2">
    <source>
        <dbReference type="EMBL" id="RAU83147.1"/>
    </source>
</evidence>
<dbReference type="AlphaFoldDB" id="A0A364RFV5"/>
<feature type="region of interest" description="Disordered" evidence="1">
    <location>
        <begin position="25"/>
        <end position="50"/>
    </location>
</feature>
<proteinExistence type="predicted"/>
<sequence>MKKQLLSAFLCLFILAGCDNSRKLENGAQPEESENPITLPDSAASQPADSMAAREAEIQKLQGYLRNNLLKEDLKDMTSEQRKFQYATTDLNDDGSMEYLIGFQSSYFCGSGGCTYLLIDNSGKVLGDFSVSGGPFIIADTKTNGYLDLLVSHNGKMHKLQYSGTMYPGNPSTAPFFPGKPATGLTHLFPENATPEVHNF</sequence>
<dbReference type="EMBL" id="QMDV01000002">
    <property type="protein sequence ID" value="RAU83147.1"/>
    <property type="molecule type" value="Genomic_DNA"/>
</dbReference>
<accession>A0A364RFV5</accession>